<evidence type="ECO:0000259" key="1">
    <source>
        <dbReference type="Pfam" id="PF00534"/>
    </source>
</evidence>
<dbReference type="eggNOG" id="COG0438">
    <property type="taxonomic scope" value="Bacteria"/>
</dbReference>
<accession>A0A078KZA7</accession>
<dbReference type="GO" id="GO:0016757">
    <property type="term" value="F:glycosyltransferase activity"/>
    <property type="evidence" value="ECO:0007669"/>
    <property type="project" value="InterPro"/>
</dbReference>
<dbReference type="CDD" id="cd03809">
    <property type="entry name" value="GT4_MtfB-like"/>
    <property type="match status" value="1"/>
</dbReference>
<dbReference type="InterPro" id="IPR001296">
    <property type="entry name" value="Glyco_trans_1"/>
</dbReference>
<dbReference type="Pfam" id="PF00534">
    <property type="entry name" value="Glycos_transf_1"/>
    <property type="match status" value="1"/>
</dbReference>
<dbReference type="PANTHER" id="PTHR46401:SF9">
    <property type="entry name" value="MANNOSYLTRANSFERASE A"/>
    <property type="match status" value="1"/>
</dbReference>
<dbReference type="AlphaFoldDB" id="A0A078KZA7"/>
<dbReference type="EMBL" id="CCSB01000001">
    <property type="protein sequence ID" value="CDZ77109.1"/>
    <property type="molecule type" value="Genomic_DNA"/>
</dbReference>
<sequence>MFYIDITRLILRQMQQLKPTGIDRVMLAYLQHYQDSACAVVYFSRRFWVLSPKKSKLLFCALISNSAHRSNLFFSLMRGMCFSFKKVQKGILLVLGHSYLNKEQYIKAISKKSWTPIFFIHDLIPLTHPEYCRFDEKEKHRRRINHALSLAKGIIVNSRDTYNSLSQFAVSHEKELPLTCIAPLGVDLPLASRRSRPKVSPYFVTVGTIEPRKNHILLLQVWKKLIELFGSLAPKLIIIGRRGWECEHVSRMLERCSQLEGFVYEWSQCSDEELSFCLQDAQALLFPSFVEGYGLPLVEALSAGIPVIASSISVFHEIGQDVPEYIAPLDYERWISTIVDYAKPDSRLRQAQQQRLVQYKSPTWEEHFLITDNFLRSIK</sequence>
<proteinExistence type="predicted"/>
<protein>
    <submittedName>
        <fullName evidence="2">Glycosyltransferase, family</fullName>
    </submittedName>
</protein>
<dbReference type="Proteomes" id="UP000044071">
    <property type="component" value="Unassembled WGS sequence"/>
</dbReference>
<reference evidence="2 3" key="1">
    <citation type="submission" date="2014-06" db="EMBL/GenBank/DDBJ databases">
        <authorList>
            <person name="Urmite Genomes Urmite Genomes"/>
        </authorList>
    </citation>
    <scope>NUCLEOTIDE SEQUENCE [LARGE SCALE GENOMIC DNA]</scope>
</reference>
<name>A0A078KZA7_9GAMM</name>
<dbReference type="SUPFAM" id="SSF53756">
    <property type="entry name" value="UDP-Glycosyltransferase/glycogen phosphorylase"/>
    <property type="match status" value="1"/>
</dbReference>
<organism evidence="2 3">
    <name type="scientific">Legionella massiliensis</name>
    <dbReference type="NCBI Taxonomy" id="1034943"/>
    <lineage>
        <taxon>Bacteria</taxon>
        <taxon>Pseudomonadati</taxon>
        <taxon>Pseudomonadota</taxon>
        <taxon>Gammaproteobacteria</taxon>
        <taxon>Legionellales</taxon>
        <taxon>Legionellaceae</taxon>
        <taxon>Legionella</taxon>
    </lineage>
</organism>
<keyword evidence="3" id="KW-1185">Reference proteome</keyword>
<dbReference type="STRING" id="1034943.BN59_01391"/>
<dbReference type="OrthoDB" id="9764577at2"/>
<dbReference type="PANTHER" id="PTHR46401">
    <property type="entry name" value="GLYCOSYLTRANSFERASE WBBK-RELATED"/>
    <property type="match status" value="1"/>
</dbReference>
<gene>
    <name evidence="2" type="ORF">BN59_01391</name>
</gene>
<evidence type="ECO:0000313" key="2">
    <source>
        <dbReference type="EMBL" id="CDZ77109.1"/>
    </source>
</evidence>
<evidence type="ECO:0000313" key="3">
    <source>
        <dbReference type="Proteomes" id="UP000044071"/>
    </source>
</evidence>
<dbReference type="Gene3D" id="3.40.50.2000">
    <property type="entry name" value="Glycogen Phosphorylase B"/>
    <property type="match status" value="1"/>
</dbReference>
<feature type="domain" description="Glycosyl transferase family 1" evidence="1">
    <location>
        <begin position="197"/>
        <end position="318"/>
    </location>
</feature>
<keyword evidence="2" id="KW-0808">Transferase</keyword>
<dbReference type="RefSeq" id="WP_043873515.1">
    <property type="nucleotide sequence ID" value="NZ_CCVW01000001.1"/>
</dbReference>